<sequence length="333" mass="36757">MNRQQTDTNPKLRVALNVRLPEDGSLPEWVELVPAGEVVIGRDRRSWINPTPDEVVAAFEANGADLPIDWEHATELKAPEGKKAPAAGWIKEMEVREGAIWGRTEWTPDGADDVVNKRYRYISPVFIFTTQERRILAITSAGLTNQPNLFLTALNHQEHFTQETDMKFPKALCQQLGVSEDATEEQVMAAVAVLKGDLQTAQNRAETPSLEKFVPRADYDSAVERASNAEQKLKTHEKESLEGEIDIAINSALEGGKITPATAEYHKAQCRSEGGLDRFKAFVDAAPEVAGASGLEGKEPKDKGGSLTDDEKAVCRQLDITEDDYLKTKKEMG</sequence>
<accession>A0ABM7PBS3</accession>
<feature type="compositionally biased region" description="Basic and acidic residues" evidence="1">
    <location>
        <begin position="296"/>
        <end position="310"/>
    </location>
</feature>
<keyword evidence="2" id="KW-0645">Protease</keyword>
<gene>
    <name evidence="2" type="primary">gpI</name>
    <name evidence="2" type="ORF">DSLASN_02400</name>
</gene>
<evidence type="ECO:0000256" key="1">
    <source>
        <dbReference type="SAM" id="MobiDB-lite"/>
    </source>
</evidence>
<reference evidence="2 3" key="1">
    <citation type="submission" date="2021-02" db="EMBL/GenBank/DDBJ databases">
        <title>Complete genome of Desulfoluna sp. strain ASN36.</title>
        <authorList>
            <person name="Takahashi A."/>
            <person name="Kojima H."/>
            <person name="Fukui M."/>
        </authorList>
    </citation>
    <scope>NUCLEOTIDE SEQUENCE [LARGE SCALE GENOMIC DNA]</scope>
    <source>
        <strain evidence="2 3">ASN36</strain>
    </source>
</reference>
<dbReference type="RefSeq" id="WP_236890914.1">
    <property type="nucleotide sequence ID" value="NZ_AP024488.1"/>
</dbReference>
<dbReference type="PIRSF" id="PIRSF016624">
    <property type="entry name" value="Mu_prophg_I"/>
    <property type="match status" value="1"/>
</dbReference>
<dbReference type="Pfam" id="PF10123">
    <property type="entry name" value="Mu-like_Pro"/>
    <property type="match status" value="1"/>
</dbReference>
<keyword evidence="3" id="KW-1185">Reference proteome</keyword>
<evidence type="ECO:0000313" key="3">
    <source>
        <dbReference type="Proteomes" id="UP001320148"/>
    </source>
</evidence>
<organism evidence="2 3">
    <name type="scientific">Desulfoluna limicola</name>
    <dbReference type="NCBI Taxonomy" id="2810562"/>
    <lineage>
        <taxon>Bacteria</taxon>
        <taxon>Pseudomonadati</taxon>
        <taxon>Thermodesulfobacteriota</taxon>
        <taxon>Desulfobacteria</taxon>
        <taxon>Desulfobacterales</taxon>
        <taxon>Desulfolunaceae</taxon>
        <taxon>Desulfoluna</taxon>
    </lineage>
</organism>
<proteinExistence type="predicted"/>
<dbReference type="GO" id="GO:0006508">
    <property type="term" value="P:proteolysis"/>
    <property type="evidence" value="ECO:0007669"/>
    <property type="project" value="UniProtKB-KW"/>
</dbReference>
<dbReference type="InterPro" id="IPR012106">
    <property type="entry name" value="Phage_Mu_Gp1"/>
</dbReference>
<protein>
    <submittedName>
        <fullName evidence="2">Mu phage protease GpI</fullName>
    </submittedName>
</protein>
<dbReference type="Proteomes" id="UP001320148">
    <property type="component" value="Chromosome"/>
</dbReference>
<name>A0ABM7PBS3_9BACT</name>
<dbReference type="GO" id="GO:0008233">
    <property type="term" value="F:peptidase activity"/>
    <property type="evidence" value="ECO:0007669"/>
    <property type="project" value="UniProtKB-KW"/>
</dbReference>
<evidence type="ECO:0000313" key="2">
    <source>
        <dbReference type="EMBL" id="BCS94608.1"/>
    </source>
</evidence>
<dbReference type="EMBL" id="AP024488">
    <property type="protein sequence ID" value="BCS94608.1"/>
    <property type="molecule type" value="Genomic_DNA"/>
</dbReference>
<feature type="region of interest" description="Disordered" evidence="1">
    <location>
        <begin position="291"/>
        <end position="310"/>
    </location>
</feature>
<keyword evidence="2" id="KW-0378">Hydrolase</keyword>